<evidence type="ECO:0000313" key="5">
    <source>
        <dbReference type="Proteomes" id="UP001443914"/>
    </source>
</evidence>
<gene>
    <name evidence="3" type="ORF">RND81_10G238600</name>
    <name evidence="4" type="ORF">RND81_10G238900</name>
</gene>
<dbReference type="PANTHER" id="PTHR34710:SF20">
    <property type="entry name" value="OS10G0550200 PROTEIN"/>
    <property type="match status" value="1"/>
</dbReference>
<dbReference type="Proteomes" id="UP001443914">
    <property type="component" value="Unassembled WGS sequence"/>
</dbReference>
<evidence type="ECO:0000313" key="3">
    <source>
        <dbReference type="EMBL" id="KAK9684869.1"/>
    </source>
</evidence>
<feature type="region of interest" description="Disordered" evidence="1">
    <location>
        <begin position="180"/>
        <end position="208"/>
    </location>
</feature>
<dbReference type="PANTHER" id="PTHR34710">
    <property type="entry name" value="OS03G0834100 PROTEIN"/>
    <property type="match status" value="1"/>
</dbReference>
<dbReference type="AlphaFoldDB" id="A0AAW1I7X0"/>
<name>A0AAW1I7X0_SAPOF</name>
<feature type="domain" description="DUF3615" evidence="2">
    <location>
        <begin position="51"/>
        <end position="154"/>
    </location>
</feature>
<organism evidence="3 5">
    <name type="scientific">Saponaria officinalis</name>
    <name type="common">Common soapwort</name>
    <name type="synonym">Lychnis saponaria</name>
    <dbReference type="NCBI Taxonomy" id="3572"/>
    <lineage>
        <taxon>Eukaryota</taxon>
        <taxon>Viridiplantae</taxon>
        <taxon>Streptophyta</taxon>
        <taxon>Embryophyta</taxon>
        <taxon>Tracheophyta</taxon>
        <taxon>Spermatophyta</taxon>
        <taxon>Magnoliopsida</taxon>
        <taxon>eudicotyledons</taxon>
        <taxon>Gunneridae</taxon>
        <taxon>Pentapetalae</taxon>
        <taxon>Caryophyllales</taxon>
        <taxon>Caryophyllaceae</taxon>
        <taxon>Caryophylleae</taxon>
        <taxon>Saponaria</taxon>
    </lineage>
</organism>
<protein>
    <recommendedName>
        <fullName evidence="2">DUF3615 domain-containing protein</fullName>
    </recommendedName>
</protein>
<evidence type="ECO:0000313" key="4">
    <source>
        <dbReference type="EMBL" id="KAK9684874.1"/>
    </source>
</evidence>
<dbReference type="InterPro" id="IPR022059">
    <property type="entry name" value="DUF3615"/>
</dbReference>
<reference evidence="3 5" key="1">
    <citation type="submission" date="2024-03" db="EMBL/GenBank/DDBJ databases">
        <title>WGS assembly of Saponaria officinalis var. Norfolk2.</title>
        <authorList>
            <person name="Jenkins J."/>
            <person name="Shu S."/>
            <person name="Grimwood J."/>
            <person name="Barry K."/>
            <person name="Goodstein D."/>
            <person name="Schmutz J."/>
            <person name="Leebens-Mack J."/>
            <person name="Osbourn A."/>
        </authorList>
    </citation>
    <scope>NUCLEOTIDE SEQUENCE [LARGE SCALE GENOMIC DNA]</scope>
    <source>
        <strain evidence="5">cv. Norfolk2</strain>
        <strain evidence="3">JIC</strain>
        <tissue evidence="3">Leaf</tissue>
    </source>
</reference>
<sequence>MGGGGGGDGGGQTRCSVGHGGVGRRRPSISKPKPQITRERTAEEQCCEYADAALCHLNYKENVDFELVKPGFFGGASVLRGLIFHINFTARRRADPDDPLQTFFAQIRLMSMSVRMSDRKIFVDCCVNLGPTHLLPKKVYLAGCQYCYSSVYHPIGGCEKLILGCKNDDAGWLYCDEEDESDSQSESYSDRSLDDSGGCAESRSDPDV</sequence>
<evidence type="ECO:0000256" key="1">
    <source>
        <dbReference type="SAM" id="MobiDB-lite"/>
    </source>
</evidence>
<feature type="region of interest" description="Disordered" evidence="1">
    <location>
        <begin position="1"/>
        <end position="38"/>
    </location>
</feature>
<comment type="caution">
    <text evidence="3">The sequence shown here is derived from an EMBL/GenBank/DDBJ whole genome shotgun (WGS) entry which is preliminary data.</text>
</comment>
<accession>A0AAW1I7X0</accession>
<evidence type="ECO:0000259" key="2">
    <source>
        <dbReference type="Pfam" id="PF12274"/>
    </source>
</evidence>
<dbReference type="EMBL" id="JBDFQZ010000010">
    <property type="protein sequence ID" value="KAK9684869.1"/>
    <property type="molecule type" value="Genomic_DNA"/>
</dbReference>
<feature type="compositionally biased region" description="Gly residues" evidence="1">
    <location>
        <begin position="1"/>
        <end position="12"/>
    </location>
</feature>
<dbReference type="Pfam" id="PF12274">
    <property type="entry name" value="DUF3615"/>
    <property type="match status" value="1"/>
</dbReference>
<dbReference type="EMBL" id="JBDFQZ010000010">
    <property type="protein sequence ID" value="KAK9684874.1"/>
    <property type="molecule type" value="Genomic_DNA"/>
</dbReference>
<keyword evidence="5" id="KW-1185">Reference proteome</keyword>
<proteinExistence type="predicted"/>